<evidence type="ECO:0000259" key="3">
    <source>
        <dbReference type="PROSITE" id="PS51371"/>
    </source>
</evidence>
<dbReference type="Gene3D" id="3.10.580.10">
    <property type="entry name" value="CBS-domain"/>
    <property type="match status" value="1"/>
</dbReference>
<dbReference type="EMBL" id="JAOWKX010000008">
    <property type="protein sequence ID" value="MCV2886131.1"/>
    <property type="molecule type" value="Genomic_DNA"/>
</dbReference>
<feature type="domain" description="CBS" evidence="3">
    <location>
        <begin position="9"/>
        <end position="66"/>
    </location>
</feature>
<accession>A0ABT3ABS8</accession>
<dbReference type="PROSITE" id="PS51371">
    <property type="entry name" value="CBS"/>
    <property type="match status" value="2"/>
</dbReference>
<reference evidence="4 5" key="1">
    <citation type="submission" date="2022-10" db="EMBL/GenBank/DDBJ databases">
        <title>Aestuariibacter sp. AA17 isolated from Montipora capitata coral fragment.</title>
        <authorList>
            <person name="Emsley S.A."/>
            <person name="Pfannmuller K.M."/>
            <person name="Loughran R.M."/>
            <person name="Shlafstein M."/>
            <person name="Papke E."/>
            <person name="Saw J.H."/>
            <person name="Ushijima B."/>
            <person name="Videau P."/>
        </authorList>
    </citation>
    <scope>NUCLEOTIDE SEQUENCE [LARGE SCALE GENOMIC DNA]</scope>
    <source>
        <strain evidence="4 5">AA17</strain>
    </source>
</reference>
<evidence type="ECO:0000256" key="2">
    <source>
        <dbReference type="PROSITE-ProRule" id="PRU00703"/>
    </source>
</evidence>
<keyword evidence="1 2" id="KW-0129">CBS domain</keyword>
<dbReference type="PANTHER" id="PTHR43080">
    <property type="entry name" value="CBS DOMAIN-CONTAINING PROTEIN CBSX3, MITOCHONDRIAL"/>
    <property type="match status" value="1"/>
</dbReference>
<feature type="domain" description="CBS" evidence="3">
    <location>
        <begin position="85"/>
        <end position="143"/>
    </location>
</feature>
<dbReference type="InterPro" id="IPR051257">
    <property type="entry name" value="Diverse_CBS-Domain"/>
</dbReference>
<dbReference type="SMART" id="SM00116">
    <property type="entry name" value="CBS"/>
    <property type="match status" value="2"/>
</dbReference>
<dbReference type="PANTHER" id="PTHR43080:SF2">
    <property type="entry name" value="CBS DOMAIN-CONTAINING PROTEIN"/>
    <property type="match status" value="1"/>
</dbReference>
<dbReference type="Proteomes" id="UP001652504">
    <property type="component" value="Unassembled WGS sequence"/>
</dbReference>
<keyword evidence="5" id="KW-1185">Reference proteome</keyword>
<protein>
    <submittedName>
        <fullName evidence="4">CBS domain-containing protein</fullName>
    </submittedName>
</protein>
<evidence type="ECO:0000256" key="1">
    <source>
        <dbReference type="ARBA" id="ARBA00023122"/>
    </source>
</evidence>
<dbReference type="InterPro" id="IPR046342">
    <property type="entry name" value="CBS_dom_sf"/>
</dbReference>
<dbReference type="InterPro" id="IPR000644">
    <property type="entry name" value="CBS_dom"/>
</dbReference>
<organism evidence="4 5">
    <name type="scientific">Fluctibacter corallii</name>
    <dbReference type="NCBI Taxonomy" id="2984329"/>
    <lineage>
        <taxon>Bacteria</taxon>
        <taxon>Pseudomonadati</taxon>
        <taxon>Pseudomonadota</taxon>
        <taxon>Gammaproteobacteria</taxon>
        <taxon>Alteromonadales</taxon>
        <taxon>Alteromonadaceae</taxon>
        <taxon>Fluctibacter</taxon>
    </lineage>
</organism>
<dbReference type="Pfam" id="PF00571">
    <property type="entry name" value="CBS"/>
    <property type="match status" value="2"/>
</dbReference>
<proteinExistence type="predicted"/>
<evidence type="ECO:0000313" key="4">
    <source>
        <dbReference type="EMBL" id="MCV2886131.1"/>
    </source>
</evidence>
<sequence>MSLLVKDIMTTKLVKLNQGATLEDAHQITRDKGIRHLPVVDQLTGKLVAVVTQKAMIAKVMSALALYGGKTLSQHEAQTSIMEVATHDYTTVKENDLLKDVVTFFVDNKHGCLPVVDEENRLLGMVTSSDFVKLAAQLLNEKE</sequence>
<evidence type="ECO:0000313" key="5">
    <source>
        <dbReference type="Proteomes" id="UP001652504"/>
    </source>
</evidence>
<name>A0ABT3ABS8_9ALTE</name>
<dbReference type="RefSeq" id="WP_263713415.1">
    <property type="nucleotide sequence ID" value="NZ_JAOWKX010000008.1"/>
</dbReference>
<comment type="caution">
    <text evidence="4">The sequence shown here is derived from an EMBL/GenBank/DDBJ whole genome shotgun (WGS) entry which is preliminary data.</text>
</comment>
<gene>
    <name evidence="4" type="ORF">OE749_15670</name>
</gene>
<dbReference type="SUPFAM" id="SSF54631">
    <property type="entry name" value="CBS-domain pair"/>
    <property type="match status" value="1"/>
</dbReference>